<dbReference type="GO" id="GO:0008410">
    <property type="term" value="F:CoA-transferase activity"/>
    <property type="evidence" value="ECO:0007669"/>
    <property type="project" value="InterPro"/>
</dbReference>
<dbReference type="Proteomes" id="UP000006055">
    <property type="component" value="Chromosome"/>
</dbReference>
<reference evidence="2" key="1">
    <citation type="submission" date="2012-06" db="EMBL/GenBank/DDBJ databases">
        <title>Complete sequence of chromosome of Desulfomonile tiedjei DSM 6799.</title>
        <authorList>
            <person name="Lucas S."/>
            <person name="Copeland A."/>
            <person name="Lapidus A."/>
            <person name="Glavina del Rio T."/>
            <person name="Dalin E."/>
            <person name="Tice H."/>
            <person name="Bruce D."/>
            <person name="Goodwin L."/>
            <person name="Pitluck S."/>
            <person name="Peters L."/>
            <person name="Ovchinnikova G."/>
            <person name="Zeytun A."/>
            <person name="Lu M."/>
            <person name="Kyrpides N."/>
            <person name="Mavromatis K."/>
            <person name="Ivanova N."/>
            <person name="Brettin T."/>
            <person name="Detter J.C."/>
            <person name="Han C."/>
            <person name="Larimer F."/>
            <person name="Land M."/>
            <person name="Hauser L."/>
            <person name="Markowitz V."/>
            <person name="Cheng J.-F."/>
            <person name="Hugenholtz P."/>
            <person name="Woyke T."/>
            <person name="Wu D."/>
            <person name="Spring S."/>
            <person name="Schroeder M."/>
            <person name="Brambilla E."/>
            <person name="Klenk H.-P."/>
            <person name="Eisen J.A."/>
        </authorList>
    </citation>
    <scope>NUCLEOTIDE SEQUENCE [LARGE SCALE GENOMIC DNA]</scope>
    <source>
        <strain evidence="2">ATCC 49306 / DSM 6799 / DCB-1</strain>
    </source>
</reference>
<protein>
    <submittedName>
        <fullName evidence="1">Acyl CoA:acetate/3-ketoacid CoA transferase, beta subunit</fullName>
    </submittedName>
</protein>
<dbReference type="SUPFAM" id="SSF100950">
    <property type="entry name" value="NagB/RpiA/CoA transferase-like"/>
    <property type="match status" value="1"/>
</dbReference>
<evidence type="ECO:0000313" key="1">
    <source>
        <dbReference type="EMBL" id="AFM23530.1"/>
    </source>
</evidence>
<keyword evidence="2" id="KW-1185">Reference proteome</keyword>
<gene>
    <name evidence="1" type="ordered locus">Desti_0806</name>
</gene>
<dbReference type="InterPro" id="IPR037171">
    <property type="entry name" value="NagB/RpiA_transferase-like"/>
</dbReference>
<dbReference type="HOGENOM" id="CLU_069088_0_0_7"/>
<dbReference type="OrthoDB" id="9813111at2"/>
<dbReference type="RefSeq" id="WP_014808686.1">
    <property type="nucleotide sequence ID" value="NC_018025.1"/>
</dbReference>
<name>I4C1T9_DESTA</name>
<dbReference type="PATRIC" id="fig|706587.4.peg.915"/>
<dbReference type="eggNOG" id="COG2057">
    <property type="taxonomic scope" value="Bacteria"/>
</dbReference>
<dbReference type="EMBL" id="CP003360">
    <property type="protein sequence ID" value="AFM23530.1"/>
    <property type="molecule type" value="Genomic_DNA"/>
</dbReference>
<dbReference type="AlphaFoldDB" id="I4C1T9"/>
<dbReference type="Gene3D" id="3.40.1080.10">
    <property type="entry name" value="Glutaconate Coenzyme A-transferase"/>
    <property type="match status" value="1"/>
</dbReference>
<dbReference type="KEGG" id="dti:Desti_0806"/>
<dbReference type="PANTHER" id="PTHR43293:SF3">
    <property type="entry name" value="CHOLESTEROL RING-CLEAVING HYDROLASE IPDB SUBUNIT"/>
    <property type="match status" value="1"/>
</dbReference>
<organism evidence="1 2">
    <name type="scientific">Desulfomonile tiedjei (strain ATCC 49306 / DSM 6799 / DCB-1)</name>
    <dbReference type="NCBI Taxonomy" id="706587"/>
    <lineage>
        <taxon>Bacteria</taxon>
        <taxon>Pseudomonadati</taxon>
        <taxon>Thermodesulfobacteriota</taxon>
        <taxon>Desulfomonilia</taxon>
        <taxon>Desulfomonilales</taxon>
        <taxon>Desulfomonilaceae</taxon>
        <taxon>Desulfomonile</taxon>
    </lineage>
</organism>
<keyword evidence="1" id="KW-0808">Transferase</keyword>
<dbReference type="PANTHER" id="PTHR43293">
    <property type="entry name" value="ACETATE COA-TRANSFERASE YDIF"/>
    <property type="match status" value="1"/>
</dbReference>
<proteinExistence type="predicted"/>
<dbReference type="STRING" id="706587.Desti_0806"/>
<accession>I4C1T9</accession>
<evidence type="ECO:0000313" key="2">
    <source>
        <dbReference type="Proteomes" id="UP000006055"/>
    </source>
</evidence>
<sequence>MSTNNKEYAEDYTLQELLVVSAAREIKDNEVVFVGVGIPCLGALVAKLTHAPNVTMVMEAGCIGPTPYRLILGIGDNSCIENAICVTSLWRAFADQQRGYFDLGMLGGAQVDKYGNLNSTAIFGDGDYNRPRTRLPGSGGANDIAVSAQRTLIMMNQQKRRFLEKVDYVTSPGYLDGPGSREKCSYPGKGPSVIISNMAIFRFDPETKEAYLDSVHPKVTADDVKKEVSWDLKISPDLKTTEPPTKNEVDLIRLLDSEKIYTGGGLKSLTFDNYLKMLDSSYEKLKSMFVC</sequence>
<dbReference type="Pfam" id="PF01144">
    <property type="entry name" value="CoA_trans"/>
    <property type="match status" value="1"/>
</dbReference>
<dbReference type="InterPro" id="IPR004165">
    <property type="entry name" value="CoA_trans_fam_I"/>
</dbReference>
<dbReference type="SMART" id="SM00882">
    <property type="entry name" value="CoA_trans"/>
    <property type="match status" value="1"/>
</dbReference>